<dbReference type="GO" id="GO:0005886">
    <property type="term" value="C:plasma membrane"/>
    <property type="evidence" value="ECO:0007669"/>
    <property type="project" value="UniProtKB-SubCell"/>
</dbReference>
<evidence type="ECO:0000256" key="6">
    <source>
        <dbReference type="RuleBase" id="RU000320"/>
    </source>
</evidence>
<feature type="transmembrane region" description="Helical" evidence="5">
    <location>
        <begin position="307"/>
        <end position="328"/>
    </location>
</feature>
<dbReference type="EC" id="7.1.1.-" evidence="5"/>
<keyword evidence="5" id="KW-0813">Transport</keyword>
<evidence type="ECO:0000256" key="3">
    <source>
        <dbReference type="ARBA" id="ARBA00022989"/>
    </source>
</evidence>
<feature type="transmembrane region" description="Helical" evidence="5">
    <location>
        <begin position="340"/>
        <end position="359"/>
    </location>
</feature>
<dbReference type="InterPro" id="IPR010096">
    <property type="entry name" value="NADH-Q_OxRdtase_suN/2"/>
</dbReference>
<keyword evidence="5" id="KW-0520">NAD</keyword>
<evidence type="ECO:0000256" key="5">
    <source>
        <dbReference type="HAMAP-Rule" id="MF_00445"/>
    </source>
</evidence>
<dbReference type="InterPro" id="IPR001750">
    <property type="entry name" value="ND/Mrp_TM"/>
</dbReference>
<comment type="subunit">
    <text evidence="5">NDH-1 is composed of 14 different subunits. Subunits NuoA, H, J, K, L, M, N constitute the membrane sector of the complex.</text>
</comment>
<feature type="transmembrane region" description="Helical" evidence="5">
    <location>
        <begin position="397"/>
        <end position="414"/>
    </location>
</feature>
<feature type="transmembrane region" description="Helical" evidence="5">
    <location>
        <begin position="509"/>
        <end position="533"/>
    </location>
</feature>
<protein>
    <recommendedName>
        <fullName evidence="5">NADH-quinone oxidoreductase subunit N</fullName>
        <ecNumber evidence="5">7.1.1.-</ecNumber>
    </recommendedName>
    <alternativeName>
        <fullName evidence="5">NADH dehydrogenase I subunit N</fullName>
    </alternativeName>
    <alternativeName>
        <fullName evidence="5">NDH-1 subunit N</fullName>
    </alternativeName>
</protein>
<evidence type="ECO:0000256" key="4">
    <source>
        <dbReference type="ARBA" id="ARBA00023136"/>
    </source>
</evidence>
<dbReference type="Pfam" id="PF00361">
    <property type="entry name" value="Proton_antipo_M"/>
    <property type="match status" value="1"/>
</dbReference>
<feature type="transmembrane region" description="Helical" evidence="5">
    <location>
        <begin position="56"/>
        <end position="79"/>
    </location>
</feature>
<accession>A0A098BLQ6</accession>
<evidence type="ECO:0000259" key="7">
    <source>
        <dbReference type="Pfam" id="PF00361"/>
    </source>
</evidence>
<keyword evidence="2 5" id="KW-0812">Transmembrane</keyword>
<evidence type="ECO:0000313" key="9">
    <source>
        <dbReference type="Proteomes" id="UP000042997"/>
    </source>
</evidence>
<dbReference type="GO" id="GO:0042773">
    <property type="term" value="P:ATP synthesis coupled electron transport"/>
    <property type="evidence" value="ECO:0007669"/>
    <property type="project" value="InterPro"/>
</dbReference>
<dbReference type="GO" id="GO:0008137">
    <property type="term" value="F:NADH dehydrogenase (ubiquinone) activity"/>
    <property type="evidence" value="ECO:0007669"/>
    <property type="project" value="InterPro"/>
</dbReference>
<dbReference type="AlphaFoldDB" id="A0A098BLQ6"/>
<dbReference type="HAMAP" id="MF_00445">
    <property type="entry name" value="NDH1_NuoN_1"/>
    <property type="match status" value="1"/>
</dbReference>
<dbReference type="PANTHER" id="PTHR22773">
    <property type="entry name" value="NADH DEHYDROGENASE"/>
    <property type="match status" value="1"/>
</dbReference>
<dbReference type="GO" id="GO:0048038">
    <property type="term" value="F:quinone binding"/>
    <property type="evidence" value="ECO:0007669"/>
    <property type="project" value="UniProtKB-KW"/>
</dbReference>
<dbReference type="Proteomes" id="UP000042997">
    <property type="component" value="Unassembled WGS sequence"/>
</dbReference>
<dbReference type="OrthoDB" id="9811718at2"/>
<comment type="similarity">
    <text evidence="5">Belongs to the complex I subunit 2 family.</text>
</comment>
<evidence type="ECO:0000313" key="8">
    <source>
        <dbReference type="EMBL" id="CDZ89634.1"/>
    </source>
</evidence>
<feature type="transmembrane region" description="Helical" evidence="5">
    <location>
        <begin position="435"/>
        <end position="455"/>
    </location>
</feature>
<reference evidence="8 9" key="1">
    <citation type="journal article" date="2014" name="Genome Announc.">
        <title>Draft Genome Sequence of Propane- and Butane-Oxidizing Actinobacterium Rhodococcus ruber IEGM 231.</title>
        <authorList>
            <person name="Ivshina I.B."/>
            <person name="Kuyukina M.S."/>
            <person name="Krivoruchko A.V."/>
            <person name="Barbe V."/>
            <person name="Fischer C."/>
        </authorList>
    </citation>
    <scope>NUCLEOTIDE SEQUENCE [LARGE SCALE GENOMIC DNA]</scope>
</reference>
<proteinExistence type="inferred from homology"/>
<comment type="function">
    <text evidence="5">NDH-1 shuttles electrons from NADH, via FMN and iron-sulfur (Fe-S) centers, to quinones in the respiratory chain. The immediate electron acceptor for the enzyme in this species is believed to be a menaquinone. Couples the redox reaction to proton translocation (for every two electrons transferred, four hydrogen ions are translocated across the cytoplasmic membrane), and thus conserves the redox energy in a proton gradient.</text>
</comment>
<comment type="subcellular location">
    <subcellularLocation>
        <location evidence="5">Cell membrane</location>
        <topology evidence="5">Multi-pass membrane protein</topology>
    </subcellularLocation>
    <subcellularLocation>
        <location evidence="1">Endomembrane system</location>
        <topology evidence="1">Multi-pass membrane protein</topology>
    </subcellularLocation>
    <subcellularLocation>
        <location evidence="6">Membrane</location>
        <topology evidence="6">Multi-pass membrane protein</topology>
    </subcellularLocation>
</comment>
<organism evidence="8 9">
    <name type="scientific">Rhodococcus ruber</name>
    <dbReference type="NCBI Taxonomy" id="1830"/>
    <lineage>
        <taxon>Bacteria</taxon>
        <taxon>Bacillati</taxon>
        <taxon>Actinomycetota</taxon>
        <taxon>Actinomycetes</taxon>
        <taxon>Mycobacteriales</taxon>
        <taxon>Nocardiaceae</taxon>
        <taxon>Rhodococcus</taxon>
    </lineage>
</organism>
<gene>
    <name evidence="5 8" type="primary">nuoN</name>
    <name evidence="8" type="ORF">RHRU231_520013</name>
</gene>
<feature type="transmembrane region" description="Helical" evidence="5">
    <location>
        <begin position="461"/>
        <end position="489"/>
    </location>
</feature>
<feature type="transmembrane region" description="Helical" evidence="5">
    <location>
        <begin position="226"/>
        <end position="250"/>
    </location>
</feature>
<feature type="transmembrane region" description="Helical" evidence="5">
    <location>
        <begin position="173"/>
        <end position="190"/>
    </location>
</feature>
<dbReference type="NCBIfam" id="NF004441">
    <property type="entry name" value="PRK05777.1-4"/>
    <property type="match status" value="1"/>
</dbReference>
<evidence type="ECO:0000256" key="2">
    <source>
        <dbReference type="ARBA" id="ARBA00022692"/>
    </source>
</evidence>
<dbReference type="eggNOG" id="COG1007">
    <property type="taxonomic scope" value="Bacteria"/>
</dbReference>
<keyword evidence="5" id="KW-1278">Translocase</keyword>
<evidence type="ECO:0000256" key="1">
    <source>
        <dbReference type="ARBA" id="ARBA00004127"/>
    </source>
</evidence>
<sequence>MTPLNGTLVLAQAIPAPDLRYGPLSPMLIVFGVAVAAVLVEAFVPRRGRYASHLLLALGGLGAAFVAVVVLAAGLDFAAGAAPGYSAAVDAVAVDGPTLFLQGTILLVSILAVLLVAERGIEPNARGATPEGPGAAVATGRGGADAFAPQASVVPGSVAEREAAAQGMSQTEVFPLVLFAVGGMLLFPASNDLLTMFIALEVLSLPLYLLCGLARRQRLLSQEAALKYFLLGAFSSAFFLFGVALLYGYAGTVRLAGIADAVAVRADGDALVVIGAAMLAVGLLFKIGAVPFHSWVPDVYQGAPTPITAFMAAATKIAAFGAMLRVFYVALPGLRDDWRPLLWGVAILTMVAGSVLAVTQNDVKRMLAYSSVAHAGFILTGLIAADRAGLASTMFYLFAYGFSTLGAFAVVTLVRDDLGEATHLSRWAGLGRRSPLVGAVFALFLLAFAGIPLTSGFVSKFAVFGAAAGGGAVPLVIVGVVSSAVAAYFYVRVIVLMFFDEPDRDAPAVVAPSALTTVTIAAGAVVTVALGVFPQPLLELVDRVAVFLG</sequence>
<keyword evidence="5" id="KW-1003">Cell membrane</keyword>
<dbReference type="KEGG" id="rrz:CS378_04130"/>
<feature type="transmembrane region" description="Helical" evidence="5">
    <location>
        <begin position="24"/>
        <end position="44"/>
    </location>
</feature>
<dbReference type="EMBL" id="CCSD01000064">
    <property type="protein sequence ID" value="CDZ89634.1"/>
    <property type="molecule type" value="Genomic_DNA"/>
</dbReference>
<feature type="transmembrane region" description="Helical" evidence="5">
    <location>
        <begin position="270"/>
        <end position="295"/>
    </location>
</feature>
<feature type="domain" description="NADH:quinone oxidoreductase/Mrp antiporter transmembrane" evidence="7">
    <location>
        <begin position="190"/>
        <end position="484"/>
    </location>
</feature>
<keyword evidence="4 5" id="KW-0472">Membrane</keyword>
<keyword evidence="5" id="KW-0874">Quinone</keyword>
<dbReference type="GO" id="GO:0012505">
    <property type="term" value="C:endomembrane system"/>
    <property type="evidence" value="ECO:0007669"/>
    <property type="project" value="UniProtKB-SubCell"/>
</dbReference>
<keyword evidence="3 5" id="KW-1133">Transmembrane helix</keyword>
<name>A0A098BLQ6_9NOCA</name>
<comment type="catalytic activity">
    <reaction evidence="5">
        <text>a quinone + NADH + 5 H(+)(in) = a quinol + NAD(+) + 4 H(+)(out)</text>
        <dbReference type="Rhea" id="RHEA:57888"/>
        <dbReference type="ChEBI" id="CHEBI:15378"/>
        <dbReference type="ChEBI" id="CHEBI:24646"/>
        <dbReference type="ChEBI" id="CHEBI:57540"/>
        <dbReference type="ChEBI" id="CHEBI:57945"/>
        <dbReference type="ChEBI" id="CHEBI:132124"/>
    </reaction>
</comment>
<keyword evidence="8" id="KW-0560">Oxidoreductase</keyword>
<feature type="transmembrane region" description="Helical" evidence="5">
    <location>
        <begin position="99"/>
        <end position="117"/>
    </location>
</feature>
<dbReference type="NCBIfam" id="TIGR01770">
    <property type="entry name" value="NDH_I_N"/>
    <property type="match status" value="1"/>
</dbReference>
<dbReference type="GO" id="GO:0050136">
    <property type="term" value="F:NADH dehydrogenase (quinone) (non-electrogenic) activity"/>
    <property type="evidence" value="ECO:0007669"/>
    <property type="project" value="UniProtKB-UniRule"/>
</dbReference>